<accession>A0ABN8YW46</accession>
<feature type="region of interest" description="Disordered" evidence="1">
    <location>
        <begin position="1"/>
        <end position="60"/>
    </location>
</feature>
<evidence type="ECO:0000313" key="3">
    <source>
        <dbReference type="Proteomes" id="UP001176941"/>
    </source>
</evidence>
<evidence type="ECO:0000256" key="1">
    <source>
        <dbReference type="SAM" id="MobiDB-lite"/>
    </source>
</evidence>
<dbReference type="EMBL" id="OX459961">
    <property type="protein sequence ID" value="CAI9165818.1"/>
    <property type="molecule type" value="Genomic_DNA"/>
</dbReference>
<gene>
    <name evidence="2" type="ORF">MRATA1EN1_LOCUS14780</name>
</gene>
<sequence>MGQAPGAGRGLSIRGGTPRATQRGATVHQAPEAQRPPTCAPGTGDALGLRGRSQEPGRLCGGRPCLGTMPSCPAFVLVLRASLIPWRLLVETRVSARGFSPRGEVFSPRGEVSSGENAFLRMCT</sequence>
<dbReference type="Proteomes" id="UP001176941">
    <property type="component" value="Chromosome 25"/>
</dbReference>
<evidence type="ECO:0000313" key="2">
    <source>
        <dbReference type="EMBL" id="CAI9165818.1"/>
    </source>
</evidence>
<proteinExistence type="predicted"/>
<keyword evidence="3" id="KW-1185">Reference proteome</keyword>
<organism evidence="2 3">
    <name type="scientific">Rangifer tarandus platyrhynchus</name>
    <name type="common">Svalbard reindeer</name>
    <dbReference type="NCBI Taxonomy" id="3082113"/>
    <lineage>
        <taxon>Eukaryota</taxon>
        <taxon>Metazoa</taxon>
        <taxon>Chordata</taxon>
        <taxon>Craniata</taxon>
        <taxon>Vertebrata</taxon>
        <taxon>Euteleostomi</taxon>
        <taxon>Mammalia</taxon>
        <taxon>Eutheria</taxon>
        <taxon>Laurasiatheria</taxon>
        <taxon>Artiodactyla</taxon>
        <taxon>Ruminantia</taxon>
        <taxon>Pecora</taxon>
        <taxon>Cervidae</taxon>
        <taxon>Odocoileinae</taxon>
        <taxon>Rangifer</taxon>
    </lineage>
</organism>
<protein>
    <submittedName>
        <fullName evidence="2">Uncharacterized protein</fullName>
    </submittedName>
</protein>
<name>A0ABN8YW46_RANTA</name>
<reference evidence="2" key="1">
    <citation type="submission" date="2023-04" db="EMBL/GenBank/DDBJ databases">
        <authorList>
            <consortium name="ELIXIR-Norway"/>
        </authorList>
    </citation>
    <scope>NUCLEOTIDE SEQUENCE [LARGE SCALE GENOMIC DNA]</scope>
</reference>